<evidence type="ECO:0000259" key="1">
    <source>
        <dbReference type="Pfam" id="PF21806"/>
    </source>
</evidence>
<organism evidence="2 3">
    <name type="scientific">Salinactinospora qingdaonensis</name>
    <dbReference type="NCBI Taxonomy" id="702744"/>
    <lineage>
        <taxon>Bacteria</taxon>
        <taxon>Bacillati</taxon>
        <taxon>Actinomycetota</taxon>
        <taxon>Actinomycetes</taxon>
        <taxon>Streptosporangiales</taxon>
        <taxon>Nocardiopsidaceae</taxon>
        <taxon>Salinactinospora</taxon>
    </lineage>
</organism>
<dbReference type="EMBL" id="BAABDD010000012">
    <property type="protein sequence ID" value="GAA3748282.1"/>
    <property type="molecule type" value="Genomic_DNA"/>
</dbReference>
<evidence type="ECO:0000313" key="3">
    <source>
        <dbReference type="Proteomes" id="UP001500908"/>
    </source>
</evidence>
<keyword evidence="3" id="KW-1185">Reference proteome</keyword>
<evidence type="ECO:0000313" key="2">
    <source>
        <dbReference type="EMBL" id="GAA3748282.1"/>
    </source>
</evidence>
<comment type="caution">
    <text evidence="2">The sequence shown here is derived from an EMBL/GenBank/DDBJ whole genome shotgun (WGS) entry which is preliminary data.</text>
</comment>
<sequence length="197" mass="23055">MDDVIKGEPIGWDDVEQLFAEFRHTAFRLETRQHYDTASEREPFQQFLATGHIAHSPVLDQWQNEIRNGITRGRSYTRVHIVTEPLSDYVRFECAWAYRPNTTAGENIRILAVDHGTWPKDLPHLDYWLFDSQRLLLMHYTHTGALHSTELVNDPHALTAARTWRDHAIHHATPYTTFETRFDTSMQPRPQPPASRR</sequence>
<feature type="domain" description="DUF6879" evidence="1">
    <location>
        <begin position="13"/>
        <end position="178"/>
    </location>
</feature>
<name>A0ABP7FTY4_9ACTN</name>
<dbReference type="Pfam" id="PF21806">
    <property type="entry name" value="DUF6879"/>
    <property type="match status" value="1"/>
</dbReference>
<proteinExistence type="predicted"/>
<protein>
    <recommendedName>
        <fullName evidence="1">DUF6879 domain-containing protein</fullName>
    </recommendedName>
</protein>
<accession>A0ABP7FTY4</accession>
<dbReference type="Proteomes" id="UP001500908">
    <property type="component" value="Unassembled WGS sequence"/>
</dbReference>
<dbReference type="InterPro" id="IPR049244">
    <property type="entry name" value="DUF6879"/>
</dbReference>
<reference evidence="3" key="1">
    <citation type="journal article" date="2019" name="Int. J. Syst. Evol. Microbiol.">
        <title>The Global Catalogue of Microorganisms (GCM) 10K type strain sequencing project: providing services to taxonomists for standard genome sequencing and annotation.</title>
        <authorList>
            <consortium name="The Broad Institute Genomics Platform"/>
            <consortium name="The Broad Institute Genome Sequencing Center for Infectious Disease"/>
            <person name="Wu L."/>
            <person name="Ma J."/>
        </authorList>
    </citation>
    <scope>NUCLEOTIDE SEQUENCE [LARGE SCALE GENOMIC DNA]</scope>
    <source>
        <strain evidence="3">JCM 17137</strain>
    </source>
</reference>
<gene>
    <name evidence="2" type="ORF">GCM10022402_29490</name>
</gene>